<keyword evidence="2" id="KW-0812">Transmembrane</keyword>
<evidence type="ECO:0000313" key="4">
    <source>
        <dbReference type="Proteomes" id="UP001142317"/>
    </source>
</evidence>
<comment type="caution">
    <text evidence="3">The sequence shown here is derived from an EMBL/GenBank/DDBJ whole genome shotgun (WGS) entry which is preliminary data.</text>
</comment>
<evidence type="ECO:0000256" key="1">
    <source>
        <dbReference type="SAM" id="MobiDB-lite"/>
    </source>
</evidence>
<keyword evidence="2" id="KW-0472">Membrane</keyword>
<dbReference type="AlphaFoldDB" id="A0A9W6M3L0"/>
<gene>
    <name evidence="3" type="ORF">GCM10017586_16320</name>
</gene>
<dbReference type="EMBL" id="BSEO01000007">
    <property type="protein sequence ID" value="GLJ79949.1"/>
    <property type="molecule type" value="Genomic_DNA"/>
</dbReference>
<keyword evidence="4" id="KW-1185">Reference proteome</keyword>
<dbReference type="Proteomes" id="UP001142317">
    <property type="component" value="Unassembled WGS sequence"/>
</dbReference>
<accession>A0A9W6M3L0</accession>
<keyword evidence="2" id="KW-1133">Transmembrane helix</keyword>
<feature type="compositionally biased region" description="Basic and acidic residues" evidence="1">
    <location>
        <begin position="44"/>
        <end position="63"/>
    </location>
</feature>
<protein>
    <submittedName>
        <fullName evidence="3">Uncharacterized protein</fullName>
    </submittedName>
</protein>
<proteinExistence type="predicted"/>
<name>A0A9W6M3L0_9MICO</name>
<evidence type="ECO:0000256" key="2">
    <source>
        <dbReference type="SAM" id="Phobius"/>
    </source>
</evidence>
<reference evidence="3" key="2">
    <citation type="submission" date="2023-01" db="EMBL/GenBank/DDBJ databases">
        <authorList>
            <person name="Sun Q."/>
            <person name="Evtushenko L."/>
        </authorList>
    </citation>
    <scope>NUCLEOTIDE SEQUENCE</scope>
    <source>
        <strain evidence="3">VKM Ac-1447</strain>
    </source>
</reference>
<feature type="transmembrane region" description="Helical" evidence="2">
    <location>
        <begin position="12"/>
        <end position="28"/>
    </location>
</feature>
<sequence>MPSSDQYHSEFALPGFASFGFVASVTFIQRSRANLRTPGPPARELSRHRGSIEDGGMDKPTRDYDSAELVDEVTGRVSKRLPDVDGDLIRREAEASVENHSDARVTDFLGIIAERETRERLSGIAEASDDVDTTVPPPS</sequence>
<feature type="region of interest" description="Disordered" evidence="1">
    <location>
        <begin position="32"/>
        <end position="63"/>
    </location>
</feature>
<dbReference type="Gene3D" id="1.10.8.1060">
    <property type="entry name" value="Corynebacterium glutamicum thioredoxin-dependent arsenate reductase, N-terminal domain"/>
    <property type="match status" value="1"/>
</dbReference>
<evidence type="ECO:0000313" key="3">
    <source>
        <dbReference type="EMBL" id="GLJ79949.1"/>
    </source>
</evidence>
<dbReference type="NCBIfam" id="NF046112">
    <property type="entry name" value="MSMEG_6209_Nter"/>
    <property type="match status" value="1"/>
</dbReference>
<reference evidence="3" key="1">
    <citation type="journal article" date="2014" name="Int. J. Syst. Evol. Microbiol.">
        <title>Complete genome sequence of Corynebacterium casei LMG S-19264T (=DSM 44701T), isolated from a smear-ripened cheese.</title>
        <authorList>
            <consortium name="US DOE Joint Genome Institute (JGI-PGF)"/>
            <person name="Walter F."/>
            <person name="Albersmeier A."/>
            <person name="Kalinowski J."/>
            <person name="Ruckert C."/>
        </authorList>
    </citation>
    <scope>NUCLEOTIDE SEQUENCE</scope>
    <source>
        <strain evidence="3">VKM Ac-1447</strain>
    </source>
</reference>
<organism evidence="3 4">
    <name type="scientific">Microbacterium imperiale</name>
    <dbReference type="NCBI Taxonomy" id="33884"/>
    <lineage>
        <taxon>Bacteria</taxon>
        <taxon>Bacillati</taxon>
        <taxon>Actinomycetota</taxon>
        <taxon>Actinomycetes</taxon>
        <taxon>Micrococcales</taxon>
        <taxon>Microbacteriaceae</taxon>
        <taxon>Microbacterium</taxon>
    </lineage>
</organism>